<evidence type="ECO:0000256" key="22">
    <source>
        <dbReference type="SAM" id="SignalP"/>
    </source>
</evidence>
<proteinExistence type="predicted"/>
<dbReference type="SMART" id="SM00181">
    <property type="entry name" value="EGF"/>
    <property type="match status" value="2"/>
</dbReference>
<dbReference type="FunFam" id="2.10.25.10:FF:000038">
    <property type="entry name" value="Fibrillin 2"/>
    <property type="match status" value="1"/>
</dbReference>
<comment type="catalytic activity">
    <reaction evidence="16">
        <text>L-seryl-[protein] + ATP = O-phospho-L-seryl-[protein] + ADP + H(+)</text>
        <dbReference type="Rhea" id="RHEA:17989"/>
        <dbReference type="Rhea" id="RHEA-COMP:9863"/>
        <dbReference type="Rhea" id="RHEA-COMP:11604"/>
        <dbReference type="ChEBI" id="CHEBI:15378"/>
        <dbReference type="ChEBI" id="CHEBI:29999"/>
        <dbReference type="ChEBI" id="CHEBI:30616"/>
        <dbReference type="ChEBI" id="CHEBI:83421"/>
        <dbReference type="ChEBI" id="CHEBI:456216"/>
    </reaction>
</comment>
<keyword evidence="9 20" id="KW-0547">Nucleotide-binding</keyword>
<evidence type="ECO:0000256" key="3">
    <source>
        <dbReference type="ARBA" id="ARBA00022536"/>
    </source>
</evidence>
<dbReference type="Gramene" id="OE9A099242T1">
    <property type="protein sequence ID" value="OE9A099242C1"/>
    <property type="gene ID" value="OE9A099242"/>
</dbReference>
<keyword evidence="11 20" id="KW-0067">ATP-binding</keyword>
<dbReference type="SMART" id="SM00220">
    <property type="entry name" value="S_TKc"/>
    <property type="match status" value="1"/>
</dbReference>
<evidence type="ECO:0000313" key="25">
    <source>
        <dbReference type="EMBL" id="CAA2956299.1"/>
    </source>
</evidence>
<comment type="function">
    <text evidence="18">Serine/threonine-protein kinase that may function as a signaling receptor of extracellular matrix component. Binding to pectin may have significance in the control of cell expansion, morphogenesis and development.</text>
</comment>
<dbReference type="GO" id="GO:0030247">
    <property type="term" value="F:polysaccharide binding"/>
    <property type="evidence" value="ECO:0007669"/>
    <property type="project" value="InterPro"/>
</dbReference>
<dbReference type="GO" id="GO:0005886">
    <property type="term" value="C:plasma membrane"/>
    <property type="evidence" value="ECO:0007669"/>
    <property type="project" value="TreeGrafter"/>
</dbReference>
<evidence type="ECO:0000256" key="18">
    <source>
        <dbReference type="ARBA" id="ARBA00058961"/>
    </source>
</evidence>
<dbReference type="PROSITE" id="PS50026">
    <property type="entry name" value="EGF_3"/>
    <property type="match status" value="1"/>
</dbReference>
<evidence type="ECO:0000256" key="20">
    <source>
        <dbReference type="PROSITE-ProRule" id="PRU10141"/>
    </source>
</evidence>
<dbReference type="CDD" id="cd00054">
    <property type="entry name" value="EGF_CA"/>
    <property type="match status" value="1"/>
</dbReference>
<keyword evidence="5" id="KW-0808">Transferase</keyword>
<dbReference type="OrthoDB" id="4062651at2759"/>
<dbReference type="EMBL" id="CACTIH010000183">
    <property type="protein sequence ID" value="CAA2956299.1"/>
    <property type="molecule type" value="Genomic_DNA"/>
</dbReference>
<dbReference type="GO" id="GO:0005509">
    <property type="term" value="F:calcium ion binding"/>
    <property type="evidence" value="ECO:0007669"/>
    <property type="project" value="InterPro"/>
</dbReference>
<evidence type="ECO:0000256" key="12">
    <source>
        <dbReference type="ARBA" id="ARBA00022989"/>
    </source>
</evidence>
<keyword evidence="10 25" id="KW-0418">Kinase</keyword>
<keyword evidence="26" id="KW-1185">Reference proteome</keyword>
<accession>A0A8S0PV73</accession>
<feature type="transmembrane region" description="Helical" evidence="21">
    <location>
        <begin position="351"/>
        <end position="377"/>
    </location>
</feature>
<dbReference type="InterPro" id="IPR049883">
    <property type="entry name" value="NOTCH1_EGF-like"/>
</dbReference>
<feature type="signal peptide" evidence="22">
    <location>
        <begin position="1"/>
        <end position="26"/>
    </location>
</feature>
<sequence>MGLHMLLLQAHFFLAMLLIFVTKSVSIKTNFPTAKPNCTDHCGDVSIPFPFGTREGCYLSETFLVTCNHTHYNPPKPFWSDSNLEMANISLEGQLTMFTFIAKACYDRNGKIEQYNDPYIYFEGLTVNNTANKFTVVGCDTYAYVSGSRNNHSDYETGCDSTCARKDDLEDRSCSGVGCCQVSIPKGVWKAEWWLESFSNFTQSYDNHTTIWDFDKCSYAFLAEESAFTFSPNSLSSLKNVETLPMVVDWAIDGGTCEESQKNMSSYACKSTNSCCKGTDYGYRCHCSEGYEGNPYLIDGCKDIDECKIPRLNNCAYRCVNTMGSFECVCPKGYNGDGKKDRQGCFRGQSLVFRLVAGISLGITVLVLVVCWLLSILNRRKLNTMRQKFFLQNGGLLLQEKLTQRQQSPIMAKIFTSAELKKATNDFHDSRIVGQGGYGTVYKGLLADNRPVAIKKSKEVDPHQVEQFINEVIVLSQISHKNVVKLLGCCLETQAPLLVYEFIENGSLFEHIHDKTKARSLSWDIRLRVATEIAGVLAYLHSIASPPIIHRDIKSTNILLDTSFTAKVSDFGASRLVPLDQTQLSTMVQGTFGYLDPEYMQTNQLTQKSDVYSFGVVLVELLTGKKALSYDRPVEERSLANYFLLALERSCLFQVLDDNLKCEGKSEELTSVAMLAKLCLHVKGEDRPSMNEVAKELECLRLAGKHSWNQTEPNEEESESLLSGKMKAFAIANSDGSSSTAIGYDSIRDHIILPLGGGR</sequence>
<dbReference type="GO" id="GO:0005524">
    <property type="term" value="F:ATP binding"/>
    <property type="evidence" value="ECO:0007669"/>
    <property type="project" value="UniProtKB-UniRule"/>
</dbReference>
<name>A0A8S0PV73_OLEEU</name>
<dbReference type="SMART" id="SM00179">
    <property type="entry name" value="EGF_CA"/>
    <property type="match status" value="1"/>
</dbReference>
<dbReference type="InterPro" id="IPR018097">
    <property type="entry name" value="EGF_Ca-bd_CS"/>
</dbReference>
<evidence type="ECO:0000256" key="8">
    <source>
        <dbReference type="ARBA" id="ARBA00022737"/>
    </source>
</evidence>
<dbReference type="SUPFAM" id="SSF56112">
    <property type="entry name" value="Protein kinase-like (PK-like)"/>
    <property type="match status" value="1"/>
</dbReference>
<keyword evidence="6 21" id="KW-0812">Transmembrane</keyword>
<dbReference type="Pfam" id="PF13947">
    <property type="entry name" value="GUB_WAK_bind"/>
    <property type="match status" value="1"/>
</dbReference>
<dbReference type="InterPro" id="IPR045274">
    <property type="entry name" value="WAK-like"/>
</dbReference>
<evidence type="ECO:0000256" key="19">
    <source>
        <dbReference type="PROSITE-ProRule" id="PRU00076"/>
    </source>
</evidence>
<evidence type="ECO:0000313" key="26">
    <source>
        <dbReference type="Proteomes" id="UP000594638"/>
    </source>
</evidence>
<dbReference type="Pfam" id="PF07645">
    <property type="entry name" value="EGF_CA"/>
    <property type="match status" value="1"/>
</dbReference>
<dbReference type="FunFam" id="1.10.510.10:FF:000084">
    <property type="entry name" value="Wall-associated receptor kinase 2"/>
    <property type="match status" value="1"/>
</dbReference>
<keyword evidence="4" id="KW-0597">Phosphoprotein</keyword>
<keyword evidence="12 21" id="KW-1133">Transmembrane helix</keyword>
<dbReference type="GO" id="GO:0004674">
    <property type="term" value="F:protein serine/threonine kinase activity"/>
    <property type="evidence" value="ECO:0007669"/>
    <property type="project" value="UniProtKB-KW"/>
</dbReference>
<evidence type="ECO:0000256" key="17">
    <source>
        <dbReference type="ARBA" id="ARBA00047951"/>
    </source>
</evidence>
<evidence type="ECO:0000256" key="15">
    <source>
        <dbReference type="ARBA" id="ARBA00023180"/>
    </source>
</evidence>
<dbReference type="InterPro" id="IPR025287">
    <property type="entry name" value="WAK_GUB"/>
</dbReference>
<comment type="caution">
    <text evidence="19">Lacks conserved residue(s) required for the propagation of feature annotation.</text>
</comment>
<dbReference type="GO" id="GO:0007166">
    <property type="term" value="P:cell surface receptor signaling pathway"/>
    <property type="evidence" value="ECO:0007669"/>
    <property type="project" value="InterPro"/>
</dbReference>
<evidence type="ECO:0000256" key="10">
    <source>
        <dbReference type="ARBA" id="ARBA00022777"/>
    </source>
</evidence>
<dbReference type="InterPro" id="IPR001881">
    <property type="entry name" value="EGF-like_Ca-bd_dom"/>
</dbReference>
<keyword evidence="15" id="KW-0325">Glycoprotein</keyword>
<comment type="caution">
    <text evidence="25">The sequence shown here is derived from an EMBL/GenBank/DDBJ whole genome shotgun (WGS) entry which is preliminary data.</text>
</comment>
<evidence type="ECO:0000256" key="2">
    <source>
        <dbReference type="ARBA" id="ARBA00022527"/>
    </source>
</evidence>
<evidence type="ECO:0000256" key="16">
    <source>
        <dbReference type="ARBA" id="ARBA00047558"/>
    </source>
</evidence>
<evidence type="ECO:0000256" key="13">
    <source>
        <dbReference type="ARBA" id="ARBA00023136"/>
    </source>
</evidence>
<dbReference type="InterPro" id="IPR000742">
    <property type="entry name" value="EGF"/>
</dbReference>
<dbReference type="Gene3D" id="3.30.200.20">
    <property type="entry name" value="Phosphorylase Kinase, domain 1"/>
    <property type="match status" value="1"/>
</dbReference>
<evidence type="ECO:0000259" key="24">
    <source>
        <dbReference type="PROSITE" id="PS50026"/>
    </source>
</evidence>
<dbReference type="PANTHER" id="PTHR27005:SF468">
    <property type="entry name" value="OS01G0310500 PROTEIN"/>
    <property type="match status" value="1"/>
</dbReference>
<dbReference type="InterPro" id="IPR008271">
    <property type="entry name" value="Ser/Thr_kinase_AS"/>
</dbReference>
<protein>
    <submittedName>
        <fullName evidence="25">Serine threonine kinase</fullName>
    </submittedName>
</protein>
<dbReference type="PROSITE" id="PS50011">
    <property type="entry name" value="PROTEIN_KINASE_DOM"/>
    <property type="match status" value="1"/>
</dbReference>
<dbReference type="SUPFAM" id="SSF57196">
    <property type="entry name" value="EGF/Laminin"/>
    <property type="match status" value="1"/>
</dbReference>
<keyword evidence="7 22" id="KW-0732">Signal</keyword>
<dbReference type="InterPro" id="IPR001245">
    <property type="entry name" value="Ser-Thr/Tyr_kinase_cat_dom"/>
</dbReference>
<feature type="binding site" evidence="20">
    <location>
        <position position="456"/>
    </location>
    <ligand>
        <name>ATP</name>
        <dbReference type="ChEBI" id="CHEBI:30616"/>
    </ligand>
</feature>
<keyword evidence="13 21" id="KW-0472">Membrane</keyword>
<gene>
    <name evidence="25" type="ORF">OLEA9_A099242</name>
</gene>
<dbReference type="Pfam" id="PF07714">
    <property type="entry name" value="PK_Tyr_Ser-Thr"/>
    <property type="match status" value="1"/>
</dbReference>
<evidence type="ECO:0000256" key="11">
    <source>
        <dbReference type="ARBA" id="ARBA00022840"/>
    </source>
</evidence>
<dbReference type="InterPro" id="IPR011009">
    <property type="entry name" value="Kinase-like_dom_sf"/>
</dbReference>
<dbReference type="CDD" id="cd14066">
    <property type="entry name" value="STKc_IRAK"/>
    <property type="match status" value="1"/>
</dbReference>
<dbReference type="PROSITE" id="PS00108">
    <property type="entry name" value="PROTEIN_KINASE_ST"/>
    <property type="match status" value="1"/>
</dbReference>
<keyword evidence="3 19" id="KW-0245">EGF-like domain</keyword>
<dbReference type="PROSITE" id="PS00107">
    <property type="entry name" value="PROTEIN_KINASE_ATP"/>
    <property type="match status" value="1"/>
</dbReference>
<feature type="domain" description="Protein kinase" evidence="23">
    <location>
        <begin position="427"/>
        <end position="709"/>
    </location>
</feature>
<keyword evidence="14" id="KW-1015">Disulfide bond</keyword>
<dbReference type="Gene3D" id="1.10.510.10">
    <property type="entry name" value="Transferase(Phosphotransferase) domain 1"/>
    <property type="match status" value="1"/>
</dbReference>
<dbReference type="PANTHER" id="PTHR27005">
    <property type="entry name" value="WALL-ASSOCIATED RECEPTOR KINASE-LIKE 21"/>
    <property type="match status" value="1"/>
</dbReference>
<keyword evidence="2" id="KW-0723">Serine/threonine-protein kinase</keyword>
<evidence type="ECO:0000256" key="9">
    <source>
        <dbReference type="ARBA" id="ARBA00022741"/>
    </source>
</evidence>
<evidence type="ECO:0000256" key="5">
    <source>
        <dbReference type="ARBA" id="ARBA00022679"/>
    </source>
</evidence>
<dbReference type="Proteomes" id="UP000594638">
    <property type="component" value="Unassembled WGS sequence"/>
</dbReference>
<dbReference type="InterPro" id="IPR000152">
    <property type="entry name" value="EGF-type_Asp/Asn_hydroxyl_site"/>
</dbReference>
<dbReference type="FunFam" id="3.30.200.20:FF:000043">
    <property type="entry name" value="Wall-associated receptor kinase 2"/>
    <property type="match status" value="1"/>
</dbReference>
<comment type="catalytic activity">
    <reaction evidence="17">
        <text>L-threonyl-[protein] + ATP = O-phospho-L-threonyl-[protein] + ADP + H(+)</text>
        <dbReference type="Rhea" id="RHEA:46608"/>
        <dbReference type="Rhea" id="RHEA-COMP:11060"/>
        <dbReference type="Rhea" id="RHEA-COMP:11605"/>
        <dbReference type="ChEBI" id="CHEBI:15378"/>
        <dbReference type="ChEBI" id="CHEBI:30013"/>
        <dbReference type="ChEBI" id="CHEBI:30616"/>
        <dbReference type="ChEBI" id="CHEBI:61977"/>
        <dbReference type="ChEBI" id="CHEBI:456216"/>
    </reaction>
</comment>
<evidence type="ECO:0000256" key="14">
    <source>
        <dbReference type="ARBA" id="ARBA00023157"/>
    </source>
</evidence>
<dbReference type="Gene3D" id="2.10.25.10">
    <property type="entry name" value="Laminin"/>
    <property type="match status" value="1"/>
</dbReference>
<evidence type="ECO:0000256" key="6">
    <source>
        <dbReference type="ARBA" id="ARBA00022692"/>
    </source>
</evidence>
<keyword evidence="8" id="KW-0677">Repeat</keyword>
<evidence type="ECO:0000259" key="23">
    <source>
        <dbReference type="PROSITE" id="PS50011"/>
    </source>
</evidence>
<comment type="subcellular location">
    <subcellularLocation>
        <location evidence="1">Membrane</location>
        <topology evidence="1">Single-pass type I membrane protein</topology>
    </subcellularLocation>
</comment>
<dbReference type="PROSITE" id="PS01187">
    <property type="entry name" value="EGF_CA"/>
    <property type="match status" value="1"/>
</dbReference>
<dbReference type="AlphaFoldDB" id="A0A8S0PV73"/>
<feature type="chain" id="PRO_5035748407" evidence="22">
    <location>
        <begin position="27"/>
        <end position="759"/>
    </location>
</feature>
<evidence type="ECO:0000256" key="1">
    <source>
        <dbReference type="ARBA" id="ARBA00004479"/>
    </source>
</evidence>
<evidence type="ECO:0000256" key="4">
    <source>
        <dbReference type="ARBA" id="ARBA00022553"/>
    </source>
</evidence>
<dbReference type="PROSITE" id="PS00010">
    <property type="entry name" value="ASX_HYDROXYL"/>
    <property type="match status" value="1"/>
</dbReference>
<dbReference type="InterPro" id="IPR000719">
    <property type="entry name" value="Prot_kinase_dom"/>
</dbReference>
<reference evidence="25 26" key="1">
    <citation type="submission" date="2019-12" db="EMBL/GenBank/DDBJ databases">
        <authorList>
            <person name="Alioto T."/>
            <person name="Alioto T."/>
            <person name="Gomez Garrido J."/>
        </authorList>
    </citation>
    <scope>NUCLEOTIDE SEQUENCE [LARGE SCALE GENOMIC DNA]</scope>
</reference>
<evidence type="ECO:0000256" key="7">
    <source>
        <dbReference type="ARBA" id="ARBA00022729"/>
    </source>
</evidence>
<evidence type="ECO:0000256" key="21">
    <source>
        <dbReference type="SAM" id="Phobius"/>
    </source>
</evidence>
<dbReference type="InterPro" id="IPR017441">
    <property type="entry name" value="Protein_kinase_ATP_BS"/>
</dbReference>
<organism evidence="25 26">
    <name type="scientific">Olea europaea subsp. europaea</name>
    <dbReference type="NCBI Taxonomy" id="158383"/>
    <lineage>
        <taxon>Eukaryota</taxon>
        <taxon>Viridiplantae</taxon>
        <taxon>Streptophyta</taxon>
        <taxon>Embryophyta</taxon>
        <taxon>Tracheophyta</taxon>
        <taxon>Spermatophyta</taxon>
        <taxon>Magnoliopsida</taxon>
        <taxon>eudicotyledons</taxon>
        <taxon>Gunneridae</taxon>
        <taxon>Pentapetalae</taxon>
        <taxon>asterids</taxon>
        <taxon>lamiids</taxon>
        <taxon>Lamiales</taxon>
        <taxon>Oleaceae</taxon>
        <taxon>Oleeae</taxon>
        <taxon>Olea</taxon>
    </lineage>
</organism>
<feature type="domain" description="EGF-like" evidence="24">
    <location>
        <begin position="303"/>
        <end position="337"/>
    </location>
</feature>